<dbReference type="InterPro" id="IPR036770">
    <property type="entry name" value="Ankyrin_rpt-contain_sf"/>
</dbReference>
<evidence type="ECO:0000313" key="4">
    <source>
        <dbReference type="EMBL" id="KAK5576452.1"/>
    </source>
</evidence>
<dbReference type="PANTHER" id="PTHR24171">
    <property type="entry name" value="ANKYRIN REPEAT DOMAIN-CONTAINING PROTEIN 39-RELATED"/>
    <property type="match status" value="1"/>
</dbReference>
<dbReference type="SUPFAM" id="SSF48403">
    <property type="entry name" value="Ankyrin repeat"/>
    <property type="match status" value="1"/>
</dbReference>
<dbReference type="Pfam" id="PF12796">
    <property type="entry name" value="Ank_2"/>
    <property type="match status" value="1"/>
</dbReference>
<evidence type="ECO:0000256" key="1">
    <source>
        <dbReference type="ARBA" id="ARBA00022737"/>
    </source>
</evidence>
<dbReference type="InterPro" id="IPR002110">
    <property type="entry name" value="Ankyrin_rpt"/>
</dbReference>
<gene>
    <name evidence="4" type="ORF">RB653_007596</name>
</gene>
<accession>A0AAN7TM34</accession>
<comment type="caution">
    <text evidence="4">The sequence shown here is derived from an EMBL/GenBank/DDBJ whole genome shotgun (WGS) entry which is preliminary data.</text>
</comment>
<evidence type="ECO:0000256" key="2">
    <source>
        <dbReference type="ARBA" id="ARBA00023043"/>
    </source>
</evidence>
<dbReference type="PROSITE" id="PS50297">
    <property type="entry name" value="ANK_REP_REGION"/>
    <property type="match status" value="2"/>
</dbReference>
<dbReference type="Proteomes" id="UP001344447">
    <property type="component" value="Unassembled WGS sequence"/>
</dbReference>
<dbReference type="PROSITE" id="PS50088">
    <property type="entry name" value="ANK_REPEAT"/>
    <property type="match status" value="2"/>
</dbReference>
<proteinExistence type="predicted"/>
<dbReference type="PANTHER" id="PTHR24171:SF8">
    <property type="entry name" value="BRCA1-ASSOCIATED RING DOMAIN PROTEIN 1"/>
    <property type="match status" value="1"/>
</dbReference>
<organism evidence="4 5">
    <name type="scientific">Dictyostelium firmibasis</name>
    <dbReference type="NCBI Taxonomy" id="79012"/>
    <lineage>
        <taxon>Eukaryota</taxon>
        <taxon>Amoebozoa</taxon>
        <taxon>Evosea</taxon>
        <taxon>Eumycetozoa</taxon>
        <taxon>Dictyostelia</taxon>
        <taxon>Dictyosteliales</taxon>
        <taxon>Dictyosteliaceae</taxon>
        <taxon>Dictyostelium</taxon>
    </lineage>
</organism>
<feature type="repeat" description="ANK" evidence="3">
    <location>
        <begin position="36"/>
        <end position="68"/>
    </location>
</feature>
<dbReference type="GO" id="GO:0004842">
    <property type="term" value="F:ubiquitin-protein transferase activity"/>
    <property type="evidence" value="ECO:0007669"/>
    <property type="project" value="TreeGrafter"/>
</dbReference>
<keyword evidence="1" id="KW-0677">Repeat</keyword>
<reference evidence="4 5" key="1">
    <citation type="submission" date="2023-11" db="EMBL/GenBank/DDBJ databases">
        <title>Dfirmibasis_genome.</title>
        <authorList>
            <person name="Edelbroek B."/>
            <person name="Kjellin J."/>
            <person name="Jerlstrom-Hultqvist J."/>
            <person name="Soderbom F."/>
        </authorList>
    </citation>
    <scope>NUCLEOTIDE SEQUENCE [LARGE SCALE GENOMIC DNA]</scope>
    <source>
        <strain evidence="4 5">TNS-C-14</strain>
    </source>
</reference>
<dbReference type="SMART" id="SM00248">
    <property type="entry name" value="ANK"/>
    <property type="match status" value="3"/>
</dbReference>
<evidence type="ECO:0000256" key="3">
    <source>
        <dbReference type="PROSITE-ProRule" id="PRU00023"/>
    </source>
</evidence>
<feature type="repeat" description="ANK" evidence="3">
    <location>
        <begin position="69"/>
        <end position="101"/>
    </location>
</feature>
<sequence length="120" mass="13066">MEEQNDFTWAVKNGDLANVKKAVEAKKDLISITDGNKRGPCHWAADFNQVEVLEYLISKGAKFDNVDDYGITPLLAAVYEGHKGATELLVKKGANKSIKGPDGQSAYEAAEKAEIKALLK</sequence>
<dbReference type="EMBL" id="JAVFKY010000005">
    <property type="protein sequence ID" value="KAK5576452.1"/>
    <property type="molecule type" value="Genomic_DNA"/>
</dbReference>
<dbReference type="AlphaFoldDB" id="A0AAN7TM34"/>
<keyword evidence="2 3" id="KW-0040">ANK repeat</keyword>
<dbReference type="Gene3D" id="1.25.40.20">
    <property type="entry name" value="Ankyrin repeat-containing domain"/>
    <property type="match status" value="1"/>
</dbReference>
<keyword evidence="5" id="KW-1185">Reference proteome</keyword>
<evidence type="ECO:0000313" key="5">
    <source>
        <dbReference type="Proteomes" id="UP001344447"/>
    </source>
</evidence>
<name>A0AAN7TM34_9MYCE</name>
<dbReference type="GO" id="GO:0085020">
    <property type="term" value="P:protein K6-linked ubiquitination"/>
    <property type="evidence" value="ECO:0007669"/>
    <property type="project" value="TreeGrafter"/>
</dbReference>
<evidence type="ECO:0008006" key="6">
    <source>
        <dbReference type="Google" id="ProtNLM"/>
    </source>
</evidence>
<protein>
    <recommendedName>
        <fullName evidence="6">Myotrophin</fullName>
    </recommendedName>
</protein>